<dbReference type="AlphaFoldDB" id="A0A8W8I9U6"/>
<feature type="region of interest" description="Disordered" evidence="1">
    <location>
        <begin position="487"/>
        <end position="527"/>
    </location>
</feature>
<feature type="region of interest" description="Disordered" evidence="1">
    <location>
        <begin position="561"/>
        <end position="581"/>
    </location>
</feature>
<feature type="region of interest" description="Disordered" evidence="1">
    <location>
        <begin position="327"/>
        <end position="352"/>
    </location>
</feature>
<evidence type="ECO:0000313" key="3">
    <source>
        <dbReference type="EnsemblMetazoa" id="G13051.18:cds"/>
    </source>
</evidence>
<keyword evidence="4" id="KW-1185">Reference proteome</keyword>
<feature type="compositionally biased region" description="Polar residues" evidence="1">
    <location>
        <begin position="513"/>
        <end position="527"/>
    </location>
</feature>
<reference evidence="3" key="1">
    <citation type="submission" date="2022-08" db="UniProtKB">
        <authorList>
            <consortium name="EnsemblMetazoa"/>
        </authorList>
    </citation>
    <scope>IDENTIFICATION</scope>
    <source>
        <strain evidence="3">05x7-T-G4-1.051#20</strain>
    </source>
</reference>
<dbReference type="CDD" id="cd06758">
    <property type="entry name" value="PDZ2_PDZD2-like"/>
    <property type="match status" value="1"/>
</dbReference>
<dbReference type="InterPro" id="IPR036034">
    <property type="entry name" value="PDZ_sf"/>
</dbReference>
<feature type="compositionally biased region" description="Low complexity" evidence="1">
    <location>
        <begin position="327"/>
        <end position="345"/>
    </location>
</feature>
<dbReference type="SUPFAM" id="SSF50156">
    <property type="entry name" value="PDZ domain-like"/>
    <property type="match status" value="3"/>
</dbReference>
<feature type="compositionally biased region" description="Polar residues" evidence="1">
    <location>
        <begin position="567"/>
        <end position="581"/>
    </location>
</feature>
<name>A0A8W8I9U6_MAGGI</name>
<accession>A0A8W8I9U6</accession>
<feature type="region of interest" description="Disordered" evidence="1">
    <location>
        <begin position="205"/>
        <end position="226"/>
    </location>
</feature>
<dbReference type="Pfam" id="PF00595">
    <property type="entry name" value="PDZ"/>
    <property type="match status" value="3"/>
</dbReference>
<evidence type="ECO:0000313" key="4">
    <source>
        <dbReference type="Proteomes" id="UP000005408"/>
    </source>
</evidence>
<organism evidence="3 4">
    <name type="scientific">Magallana gigas</name>
    <name type="common">Pacific oyster</name>
    <name type="synonym">Crassostrea gigas</name>
    <dbReference type="NCBI Taxonomy" id="29159"/>
    <lineage>
        <taxon>Eukaryota</taxon>
        <taxon>Metazoa</taxon>
        <taxon>Spiralia</taxon>
        <taxon>Lophotrochozoa</taxon>
        <taxon>Mollusca</taxon>
        <taxon>Bivalvia</taxon>
        <taxon>Autobranchia</taxon>
        <taxon>Pteriomorphia</taxon>
        <taxon>Ostreida</taxon>
        <taxon>Ostreoidea</taxon>
        <taxon>Ostreidae</taxon>
        <taxon>Magallana</taxon>
    </lineage>
</organism>
<dbReference type="PANTHER" id="PTHR11324">
    <property type="entry name" value="IL16-RELATED"/>
    <property type="match status" value="1"/>
</dbReference>
<feature type="domain" description="PDZ" evidence="2">
    <location>
        <begin position="237"/>
        <end position="322"/>
    </location>
</feature>
<evidence type="ECO:0000259" key="2">
    <source>
        <dbReference type="PROSITE" id="PS50106"/>
    </source>
</evidence>
<sequence>MTLRRKKKRPAPPPPTNQGTPGKSTEDHEKENKSIMTQSLDSLPGNSGSHDNWYLGSRDKGSSLTLNSMGSYGNDMGSTDDVFMENSSEHSRVLQHQTFSESAISMSSSQISKSDYVNVSIGNSRTHSASIIDDVVEWNTDPINLTQDVMETVNTAQMTLKNRGKASSLKSSMEQDLSMYSSDPELISINTSKHLYKKNKKGWRYHQDRGGTQTPTSCYSSDSGGSSHIPKKRVVAKMHLLKDENGLGIHIAGGRGSKKGDIGIFVAGITEGGAAFRDGRLKRSDELLMINGKSLIGLSHSEAVDVLRNSPKLVQLVVASKVRNSSSVTSTGSSSVPSLCSIPSSQQHPTEVMTSDLPVPEVTAQTPSGTVFNWEDLMEKFALPLVHSDRTSKSKDQMNDLTQMVTVHKGAQGKGLGFTIVGGSDSEKGNLGIYVRRILPHGLIAEEGSIKEGDEILKVNDQPIKGLTHKEAIHKFRSLRKGPVSITFTRRSRSRASSPSLRSGRITPVEFSSEGSPVSTPGHSPSPSFDDLATFCDEILGTHKRFSDISNYDNRLSDSLEERAPSEVSNRLSSNSDFSHSGKDNSLQEILLQKESGIGLGISLIRKDCRGMSQIFIQDVYTGSPADKDGRLRKSDQIIEVNGKPLQGLSLLDAYQSFRSLKAGPIVLVIKRGENFLTISVDQDNTFFDSLNRSSTQNASAVHDGRYT</sequence>
<dbReference type="Proteomes" id="UP000005408">
    <property type="component" value="Unassembled WGS sequence"/>
</dbReference>
<feature type="domain" description="PDZ" evidence="2">
    <location>
        <begin position="589"/>
        <end position="673"/>
    </location>
</feature>
<feature type="compositionally biased region" description="Low complexity" evidence="1">
    <location>
        <begin position="217"/>
        <end position="226"/>
    </location>
</feature>
<dbReference type="PROSITE" id="PS50106">
    <property type="entry name" value="PDZ"/>
    <property type="match status" value="3"/>
</dbReference>
<feature type="compositionally biased region" description="Basic residues" evidence="1">
    <location>
        <begin position="1"/>
        <end position="10"/>
    </location>
</feature>
<proteinExistence type="predicted"/>
<feature type="region of interest" description="Disordered" evidence="1">
    <location>
        <begin position="1"/>
        <end position="54"/>
    </location>
</feature>
<feature type="domain" description="PDZ" evidence="2">
    <location>
        <begin position="404"/>
        <end position="478"/>
    </location>
</feature>
<feature type="compositionally biased region" description="Low complexity" evidence="1">
    <location>
        <begin position="495"/>
        <end position="505"/>
    </location>
</feature>
<dbReference type="Gene3D" id="2.30.42.10">
    <property type="match status" value="3"/>
</dbReference>
<dbReference type="PANTHER" id="PTHR11324:SF16">
    <property type="entry name" value="PDZ DOMAIN-CONTAINING PROTEIN 2"/>
    <property type="match status" value="1"/>
</dbReference>
<dbReference type="EnsemblMetazoa" id="G13051.18">
    <property type="protein sequence ID" value="G13051.18:cds"/>
    <property type="gene ID" value="G13051"/>
</dbReference>
<evidence type="ECO:0000256" key="1">
    <source>
        <dbReference type="SAM" id="MobiDB-lite"/>
    </source>
</evidence>
<feature type="compositionally biased region" description="Basic and acidic residues" evidence="1">
    <location>
        <begin position="24"/>
        <end position="33"/>
    </location>
</feature>
<dbReference type="SMART" id="SM00228">
    <property type="entry name" value="PDZ"/>
    <property type="match status" value="3"/>
</dbReference>
<feature type="compositionally biased region" description="Polar residues" evidence="1">
    <location>
        <begin position="34"/>
        <end position="50"/>
    </location>
</feature>
<dbReference type="InterPro" id="IPR001478">
    <property type="entry name" value="PDZ"/>
</dbReference>
<protein>
    <recommendedName>
        <fullName evidence="2">PDZ domain-containing protein</fullName>
    </recommendedName>
</protein>